<comment type="catalytic activity">
    <reaction evidence="7">
        <text>L-methionyl-[protein] + [thioredoxin]-disulfide + H2O = L-methionyl-(R)-S-oxide-[protein] + [thioredoxin]-dithiol</text>
        <dbReference type="Rhea" id="RHEA:24164"/>
        <dbReference type="Rhea" id="RHEA-COMP:10698"/>
        <dbReference type="Rhea" id="RHEA-COMP:10700"/>
        <dbReference type="Rhea" id="RHEA-COMP:12313"/>
        <dbReference type="Rhea" id="RHEA-COMP:12314"/>
        <dbReference type="ChEBI" id="CHEBI:15377"/>
        <dbReference type="ChEBI" id="CHEBI:16044"/>
        <dbReference type="ChEBI" id="CHEBI:29950"/>
        <dbReference type="ChEBI" id="CHEBI:45764"/>
        <dbReference type="ChEBI" id="CHEBI:50058"/>
        <dbReference type="EC" id="1.8.4.12"/>
    </reaction>
</comment>
<dbReference type="Pfam" id="PF01641">
    <property type="entry name" value="SelR"/>
    <property type="match status" value="1"/>
</dbReference>
<dbReference type="GO" id="GO:0006979">
    <property type="term" value="P:response to oxidative stress"/>
    <property type="evidence" value="ECO:0007669"/>
    <property type="project" value="InterPro"/>
</dbReference>
<dbReference type="GO" id="GO:0005737">
    <property type="term" value="C:cytoplasm"/>
    <property type="evidence" value="ECO:0007669"/>
    <property type="project" value="TreeGrafter"/>
</dbReference>
<dbReference type="AlphaFoldDB" id="A0A0B5BIN3"/>
<keyword evidence="4" id="KW-0479">Metal-binding</keyword>
<evidence type="ECO:0000256" key="6">
    <source>
        <dbReference type="ARBA" id="ARBA00023002"/>
    </source>
</evidence>
<dbReference type="STRING" id="345632.GPICK_11550"/>
<accession>A0A0B5BIN3</accession>
<dbReference type="KEGG" id="gpi:GPICK_11550"/>
<dbReference type="InterPro" id="IPR002579">
    <property type="entry name" value="Met_Sox_Rdtase_MsrB_dom"/>
</dbReference>
<feature type="domain" description="MsrB" evidence="8">
    <location>
        <begin position="10"/>
        <end position="132"/>
    </location>
</feature>
<dbReference type="SUPFAM" id="SSF51316">
    <property type="entry name" value="Mss4-like"/>
    <property type="match status" value="1"/>
</dbReference>
<evidence type="ECO:0000256" key="5">
    <source>
        <dbReference type="ARBA" id="ARBA00022833"/>
    </source>
</evidence>
<dbReference type="NCBIfam" id="TIGR00357">
    <property type="entry name" value="peptide-methionine (R)-S-oxide reductase MsrB"/>
    <property type="match status" value="1"/>
</dbReference>
<evidence type="ECO:0000256" key="1">
    <source>
        <dbReference type="ARBA" id="ARBA00001947"/>
    </source>
</evidence>
<dbReference type="HOGENOM" id="CLU_031040_8_5_7"/>
<comment type="cofactor">
    <cofactor evidence="1">
        <name>Zn(2+)</name>
        <dbReference type="ChEBI" id="CHEBI:29105"/>
    </cofactor>
</comment>
<protein>
    <recommendedName>
        <fullName evidence="3">peptide-methionine (R)-S-oxide reductase</fullName>
        <ecNumber evidence="3">1.8.4.12</ecNumber>
    </recommendedName>
</protein>
<evidence type="ECO:0000259" key="8">
    <source>
        <dbReference type="PROSITE" id="PS51790"/>
    </source>
</evidence>
<sequence>MGTRKIVKTDAEWRAQLSPEQYEITRKKGTERAFTGEYWNSHDVGTYRCVCCGAELFRSSDKFDSGTGWPSFTAPVATESVESEEDRSFFMRRTEIHCTSCGAHLGHLFGDGPAPTGKRYCINSAALRLDRK</sequence>
<dbReference type="GO" id="GO:0046872">
    <property type="term" value="F:metal ion binding"/>
    <property type="evidence" value="ECO:0007669"/>
    <property type="project" value="UniProtKB-KW"/>
</dbReference>
<dbReference type="InterPro" id="IPR028427">
    <property type="entry name" value="Met_Sox_Rdtase_MsrB"/>
</dbReference>
<dbReference type="OrthoDB" id="4174719at2"/>
<dbReference type="GO" id="GO:0033743">
    <property type="term" value="F:peptide-methionine (R)-S-oxide reductase activity"/>
    <property type="evidence" value="ECO:0007669"/>
    <property type="project" value="UniProtKB-EC"/>
</dbReference>
<dbReference type="Proteomes" id="UP000057609">
    <property type="component" value="Chromosome"/>
</dbReference>
<keyword evidence="5" id="KW-0862">Zinc</keyword>
<evidence type="ECO:0000256" key="4">
    <source>
        <dbReference type="ARBA" id="ARBA00022723"/>
    </source>
</evidence>
<keyword evidence="10" id="KW-1185">Reference proteome</keyword>
<dbReference type="EC" id="1.8.4.12" evidence="3"/>
<reference evidence="9 10" key="1">
    <citation type="journal article" date="2015" name="Genome Announc.">
        <title>Complete Genome of Geobacter pickeringii G13T, a Metal-Reducing Isolate from Sedimentary Kaolin Deposits.</title>
        <authorList>
            <person name="Badalamenti J.P."/>
            <person name="Bond D.R."/>
        </authorList>
    </citation>
    <scope>NUCLEOTIDE SEQUENCE [LARGE SCALE GENOMIC DNA]</scope>
    <source>
        <strain evidence="9 10">G13</strain>
    </source>
</reference>
<dbReference type="EMBL" id="CP009788">
    <property type="protein sequence ID" value="AJE03901.1"/>
    <property type="molecule type" value="Genomic_DNA"/>
</dbReference>
<evidence type="ECO:0000256" key="3">
    <source>
        <dbReference type="ARBA" id="ARBA00012499"/>
    </source>
</evidence>
<dbReference type="PANTHER" id="PTHR10173:SF52">
    <property type="entry name" value="METHIONINE-R-SULFOXIDE REDUCTASE B1"/>
    <property type="match status" value="1"/>
</dbReference>
<dbReference type="PANTHER" id="PTHR10173">
    <property type="entry name" value="METHIONINE SULFOXIDE REDUCTASE"/>
    <property type="match status" value="1"/>
</dbReference>
<dbReference type="InterPro" id="IPR011057">
    <property type="entry name" value="Mss4-like_sf"/>
</dbReference>
<dbReference type="FunFam" id="2.170.150.20:FF:000001">
    <property type="entry name" value="Peptide methionine sulfoxide reductase MsrB"/>
    <property type="match status" value="1"/>
</dbReference>
<dbReference type="Gene3D" id="2.170.150.20">
    <property type="entry name" value="Peptide methionine sulfoxide reductase"/>
    <property type="match status" value="1"/>
</dbReference>
<evidence type="ECO:0000313" key="9">
    <source>
        <dbReference type="EMBL" id="AJE03901.1"/>
    </source>
</evidence>
<dbReference type="RefSeq" id="WP_039743365.1">
    <property type="nucleotide sequence ID" value="NZ_CP009788.1"/>
</dbReference>
<name>A0A0B5BIN3_9BACT</name>
<dbReference type="GO" id="GO:0030091">
    <property type="term" value="P:protein repair"/>
    <property type="evidence" value="ECO:0007669"/>
    <property type="project" value="InterPro"/>
</dbReference>
<comment type="similarity">
    <text evidence="2">Belongs to the MsrB Met sulfoxide reductase family.</text>
</comment>
<keyword evidence="6" id="KW-0560">Oxidoreductase</keyword>
<evidence type="ECO:0000256" key="7">
    <source>
        <dbReference type="ARBA" id="ARBA00048488"/>
    </source>
</evidence>
<organism evidence="9 10">
    <name type="scientific">Geobacter pickeringii</name>
    <dbReference type="NCBI Taxonomy" id="345632"/>
    <lineage>
        <taxon>Bacteria</taxon>
        <taxon>Pseudomonadati</taxon>
        <taxon>Thermodesulfobacteriota</taxon>
        <taxon>Desulfuromonadia</taxon>
        <taxon>Geobacterales</taxon>
        <taxon>Geobacteraceae</taxon>
        <taxon>Geobacter</taxon>
    </lineage>
</organism>
<evidence type="ECO:0000256" key="2">
    <source>
        <dbReference type="ARBA" id="ARBA00007174"/>
    </source>
</evidence>
<evidence type="ECO:0000313" key="10">
    <source>
        <dbReference type="Proteomes" id="UP000057609"/>
    </source>
</evidence>
<proteinExistence type="inferred from homology"/>
<gene>
    <name evidence="9" type="ORF">GPICK_11550</name>
</gene>
<dbReference type="PROSITE" id="PS51790">
    <property type="entry name" value="MSRB"/>
    <property type="match status" value="1"/>
</dbReference>